<evidence type="ECO:0000313" key="2">
    <source>
        <dbReference type="EMBL" id="MDQ0290101.1"/>
    </source>
</evidence>
<accession>A0AAE3VGQ8</accession>
<comment type="caution">
    <text evidence="2">The sequence shown here is derived from an EMBL/GenBank/DDBJ whole genome shotgun (WGS) entry which is preliminary data.</text>
</comment>
<dbReference type="EMBL" id="JAUSVL010000001">
    <property type="protein sequence ID" value="MDQ0290101.1"/>
    <property type="molecule type" value="Genomic_DNA"/>
</dbReference>
<sequence>MKYVLKALVTVTCVGMIGFSVANGAEQAQVGTKSGWRISLGGSYRDFDSPVFSKVSLPSGPSFAITGGQSGMSYSQMVADFDAQKSPTAKTGFLFQRYQASRALVSYDSASSYTGAESLSPVIGAATDIWQDGGLSLSLAGNFQFFSANSAAYERTTNQSCQLNAFYDYAKKTDIIETIDDIEHKWTGAAVVSKKKFAMDLYVFDLGLSLNYVAAENLQVFVAGGPTFSIADMESSNGLGKNEDEVEFEYGVYMSCGGTYWFNETYGLSAEVRYDNCFGTVGTPFVKQDLDSASGMLKFVMKF</sequence>
<reference evidence="2" key="1">
    <citation type="submission" date="2023-07" db="EMBL/GenBank/DDBJ databases">
        <title>Genomic Encyclopedia of Type Strains, Phase IV (KMG-IV): sequencing the most valuable type-strain genomes for metagenomic binning, comparative biology and taxonomic classification.</title>
        <authorList>
            <person name="Goeker M."/>
        </authorList>
    </citation>
    <scope>NUCLEOTIDE SEQUENCE</scope>
    <source>
        <strain evidence="2">DSM 24202</strain>
    </source>
</reference>
<organism evidence="2 3">
    <name type="scientific">Oligosphaera ethanolica</name>
    <dbReference type="NCBI Taxonomy" id="760260"/>
    <lineage>
        <taxon>Bacteria</taxon>
        <taxon>Pseudomonadati</taxon>
        <taxon>Lentisphaerota</taxon>
        <taxon>Oligosphaeria</taxon>
        <taxon>Oligosphaerales</taxon>
        <taxon>Oligosphaeraceae</taxon>
        <taxon>Oligosphaera</taxon>
    </lineage>
</organism>
<evidence type="ECO:0008006" key="4">
    <source>
        <dbReference type="Google" id="ProtNLM"/>
    </source>
</evidence>
<name>A0AAE3VGQ8_9BACT</name>
<evidence type="ECO:0000256" key="1">
    <source>
        <dbReference type="SAM" id="SignalP"/>
    </source>
</evidence>
<evidence type="ECO:0000313" key="3">
    <source>
        <dbReference type="Proteomes" id="UP001238163"/>
    </source>
</evidence>
<feature type="chain" id="PRO_5041999016" description="Outer membrane protein beta-barrel domain-containing protein" evidence="1">
    <location>
        <begin position="25"/>
        <end position="303"/>
    </location>
</feature>
<proteinExistence type="predicted"/>
<protein>
    <recommendedName>
        <fullName evidence="4">Outer membrane protein beta-barrel domain-containing protein</fullName>
    </recommendedName>
</protein>
<keyword evidence="3" id="KW-1185">Reference proteome</keyword>
<dbReference type="AlphaFoldDB" id="A0AAE3VGQ8"/>
<dbReference type="Proteomes" id="UP001238163">
    <property type="component" value="Unassembled WGS sequence"/>
</dbReference>
<feature type="signal peptide" evidence="1">
    <location>
        <begin position="1"/>
        <end position="24"/>
    </location>
</feature>
<keyword evidence="1" id="KW-0732">Signal</keyword>
<dbReference type="RefSeq" id="WP_307261521.1">
    <property type="nucleotide sequence ID" value="NZ_JAUSVL010000001.1"/>
</dbReference>
<gene>
    <name evidence="2" type="ORF">J3R75_002208</name>
</gene>